<evidence type="ECO:0000256" key="5">
    <source>
        <dbReference type="ARBA" id="ARBA00022692"/>
    </source>
</evidence>
<dbReference type="InterPro" id="IPR007866">
    <property type="entry name" value="TRIC_channel"/>
</dbReference>
<reference evidence="14" key="1">
    <citation type="submission" date="2021-10" db="EMBL/GenBank/DDBJ databases">
        <title>Tropical sea cucumber genome reveals ecological adaptation and Cuvierian tubules defense mechanism.</title>
        <authorList>
            <person name="Chen T."/>
        </authorList>
    </citation>
    <scope>NUCLEOTIDE SEQUENCE</scope>
    <source>
        <strain evidence="14">Nanhai2018</strain>
        <tissue evidence="14">Muscle</tissue>
    </source>
</reference>
<dbReference type="GO" id="GO:0012505">
    <property type="term" value="C:endomembrane system"/>
    <property type="evidence" value="ECO:0007669"/>
    <property type="project" value="UniProtKB-SubCell"/>
</dbReference>
<keyword evidence="5 13" id="KW-0812">Transmembrane</keyword>
<comment type="caution">
    <text evidence="14">The sequence shown here is derived from an EMBL/GenBank/DDBJ whole genome shotgun (WGS) entry which is preliminary data.</text>
</comment>
<protein>
    <submittedName>
        <fullName evidence="14">Trimeric intracellular cation channel type 1B.1</fullName>
    </submittedName>
</protein>
<feature type="transmembrane region" description="Helical" evidence="13">
    <location>
        <begin position="90"/>
        <end position="107"/>
    </location>
</feature>
<dbReference type="Pfam" id="PF05197">
    <property type="entry name" value="TRIC"/>
    <property type="match status" value="1"/>
</dbReference>
<evidence type="ECO:0000256" key="10">
    <source>
        <dbReference type="ARBA" id="ARBA00023136"/>
    </source>
</evidence>
<dbReference type="GO" id="GO:0042802">
    <property type="term" value="F:identical protein binding"/>
    <property type="evidence" value="ECO:0007669"/>
    <property type="project" value="InterPro"/>
</dbReference>
<keyword evidence="7" id="KW-0630">Potassium</keyword>
<evidence type="ECO:0000256" key="1">
    <source>
        <dbReference type="ARBA" id="ARBA00004127"/>
    </source>
</evidence>
<keyword evidence="11" id="KW-0407">Ion channel</keyword>
<gene>
    <name evidence="14" type="ORF">HOLleu_14379</name>
</gene>
<dbReference type="Proteomes" id="UP001152320">
    <property type="component" value="Chromosome 6"/>
</dbReference>
<dbReference type="PANTHER" id="PTHR12454">
    <property type="entry name" value="TRIMERIC INTRACELLULAR CATION CHANNEL"/>
    <property type="match status" value="1"/>
</dbReference>
<keyword evidence="15" id="KW-1185">Reference proteome</keyword>
<accession>A0A9Q1C8T5</accession>
<keyword evidence="3" id="KW-0813">Transport</keyword>
<feature type="compositionally biased region" description="Basic and acidic residues" evidence="12">
    <location>
        <begin position="266"/>
        <end position="283"/>
    </location>
</feature>
<comment type="subcellular location">
    <subcellularLocation>
        <location evidence="1">Endomembrane system</location>
        <topology evidence="1">Multi-pass membrane protein</topology>
    </subcellularLocation>
</comment>
<dbReference type="OrthoDB" id="195817at2759"/>
<evidence type="ECO:0000256" key="11">
    <source>
        <dbReference type="ARBA" id="ARBA00023303"/>
    </source>
</evidence>
<keyword evidence="8 13" id="KW-1133">Transmembrane helix</keyword>
<keyword evidence="4" id="KW-0633">Potassium transport</keyword>
<feature type="transmembrane region" description="Helical" evidence="13">
    <location>
        <begin position="54"/>
        <end position="78"/>
    </location>
</feature>
<name>A0A9Q1C8T5_HOLLE</name>
<evidence type="ECO:0000256" key="7">
    <source>
        <dbReference type="ARBA" id="ARBA00022958"/>
    </source>
</evidence>
<feature type="region of interest" description="Disordered" evidence="12">
    <location>
        <begin position="256"/>
        <end position="283"/>
    </location>
</feature>
<organism evidence="14 15">
    <name type="scientific">Holothuria leucospilota</name>
    <name type="common">Black long sea cucumber</name>
    <name type="synonym">Mertensiothuria leucospilota</name>
    <dbReference type="NCBI Taxonomy" id="206669"/>
    <lineage>
        <taxon>Eukaryota</taxon>
        <taxon>Metazoa</taxon>
        <taxon>Echinodermata</taxon>
        <taxon>Eleutherozoa</taxon>
        <taxon>Echinozoa</taxon>
        <taxon>Holothuroidea</taxon>
        <taxon>Aspidochirotacea</taxon>
        <taxon>Aspidochirotida</taxon>
        <taxon>Holothuriidae</taxon>
        <taxon>Holothuria</taxon>
    </lineage>
</organism>
<dbReference type="EMBL" id="JAIZAY010000006">
    <property type="protein sequence ID" value="KAJ8040159.1"/>
    <property type="molecule type" value="Genomic_DNA"/>
</dbReference>
<evidence type="ECO:0000256" key="4">
    <source>
        <dbReference type="ARBA" id="ARBA00022538"/>
    </source>
</evidence>
<evidence type="ECO:0000256" key="12">
    <source>
        <dbReference type="SAM" id="MobiDB-lite"/>
    </source>
</evidence>
<sequence>MDIESWNMTMSFSELAKTYHALPMFPVFDIAHYILMVLQLRLDAGIDAEGLAESNALACWLCGMLSCFGGKIIANFLLGQPIMAAFSSTKHIIAATVVWYLMFYSPWDVCHHFMMTKLGKLLVYPVKEFSRAKKVASGVAQAAAVYPEGFVVMVIIGAVKGSGSLFIRNIERLLRGVWVPTANEIMSPSATFKISVTCAFLLTLQRMGVIPFPPEQIMFGLTMLIVPYKVAVILLKVGDPYVHVEKVIRPVLFKKRKGNQSAKQQQRKDEKKEGDKDSKKKAE</sequence>
<evidence type="ECO:0000256" key="3">
    <source>
        <dbReference type="ARBA" id="ARBA00022448"/>
    </source>
</evidence>
<evidence type="ECO:0000256" key="2">
    <source>
        <dbReference type="ARBA" id="ARBA00005766"/>
    </source>
</evidence>
<evidence type="ECO:0000256" key="13">
    <source>
        <dbReference type="SAM" id="Phobius"/>
    </source>
</evidence>
<keyword evidence="9" id="KW-0406">Ion transport</keyword>
<evidence type="ECO:0000313" key="15">
    <source>
        <dbReference type="Proteomes" id="UP001152320"/>
    </source>
</evidence>
<dbReference type="AlphaFoldDB" id="A0A9Q1C8T5"/>
<evidence type="ECO:0000256" key="8">
    <source>
        <dbReference type="ARBA" id="ARBA00022989"/>
    </source>
</evidence>
<dbReference type="GO" id="GO:0016020">
    <property type="term" value="C:membrane"/>
    <property type="evidence" value="ECO:0007669"/>
    <property type="project" value="InterPro"/>
</dbReference>
<keyword evidence="6" id="KW-0631">Potassium channel</keyword>
<evidence type="ECO:0000256" key="9">
    <source>
        <dbReference type="ARBA" id="ARBA00023065"/>
    </source>
</evidence>
<proteinExistence type="inferred from homology"/>
<feature type="transmembrane region" description="Helical" evidence="13">
    <location>
        <begin position="21"/>
        <end position="42"/>
    </location>
</feature>
<evidence type="ECO:0000313" key="14">
    <source>
        <dbReference type="EMBL" id="KAJ8040159.1"/>
    </source>
</evidence>
<dbReference type="GO" id="GO:0005267">
    <property type="term" value="F:potassium channel activity"/>
    <property type="evidence" value="ECO:0007669"/>
    <property type="project" value="UniProtKB-KW"/>
</dbReference>
<evidence type="ECO:0000256" key="6">
    <source>
        <dbReference type="ARBA" id="ARBA00022826"/>
    </source>
</evidence>
<keyword evidence="10 13" id="KW-0472">Membrane</keyword>
<comment type="similarity">
    <text evidence="2">Belongs to the TMEM38 family.</text>
</comment>
<dbReference type="PANTHER" id="PTHR12454:SF11">
    <property type="entry name" value="GH25683P"/>
    <property type="match status" value="1"/>
</dbReference>